<dbReference type="Gene3D" id="3.90.1170.30">
    <property type="entry name" value="Pyrimidine nucleoside phosphorylase-like, C-terminal domain"/>
    <property type="match status" value="1"/>
</dbReference>
<dbReference type="PIRSF" id="PIRSF000478">
    <property type="entry name" value="TP_PyNP"/>
    <property type="match status" value="1"/>
</dbReference>
<dbReference type="InterPro" id="IPR036566">
    <property type="entry name" value="PYNP-like_C_sf"/>
</dbReference>
<keyword evidence="8 12" id="KW-0808">Transferase</keyword>
<evidence type="ECO:0000256" key="5">
    <source>
        <dbReference type="ARBA" id="ARBA00011889"/>
    </source>
</evidence>
<dbReference type="GO" id="GO:0005829">
    <property type="term" value="C:cytosol"/>
    <property type="evidence" value="ECO:0007669"/>
    <property type="project" value="TreeGrafter"/>
</dbReference>
<dbReference type="InterPro" id="IPR035902">
    <property type="entry name" value="Nuc_phospho_transferase"/>
</dbReference>
<dbReference type="GO" id="GO:0004645">
    <property type="term" value="F:1,4-alpha-oligoglucan phosphorylase activity"/>
    <property type="evidence" value="ECO:0007669"/>
    <property type="project" value="InterPro"/>
</dbReference>
<evidence type="ECO:0000256" key="10">
    <source>
        <dbReference type="ARBA" id="ARBA00048525"/>
    </source>
</evidence>
<dbReference type="InterPro" id="IPR017872">
    <property type="entry name" value="Pyrmidine_PPase_CS"/>
</dbReference>
<proteinExistence type="inferred from homology"/>
<dbReference type="AlphaFoldDB" id="A0A9D0ZQ29"/>
<evidence type="ECO:0000256" key="6">
    <source>
        <dbReference type="ARBA" id="ARBA00014680"/>
    </source>
</evidence>
<dbReference type="SUPFAM" id="SSF52418">
    <property type="entry name" value="Nucleoside phosphorylase/phosphoribosyltransferase catalytic domain"/>
    <property type="match status" value="1"/>
</dbReference>
<dbReference type="Pfam" id="PF02885">
    <property type="entry name" value="Glycos_trans_3N"/>
    <property type="match status" value="1"/>
</dbReference>
<dbReference type="InterPro" id="IPR017459">
    <property type="entry name" value="Glycosyl_Trfase_fam3_N_dom"/>
</dbReference>
<evidence type="ECO:0000313" key="13">
    <source>
        <dbReference type="Proteomes" id="UP000886786"/>
    </source>
</evidence>
<sequence length="420" mass="45258">MNILDIIDKKEKNQKLTKEELEYAVNGFLSGEIKDYQMSAFLTEIDLLGLSDEETLNLTDIMLKSGETLNLGIDTVDKHSTGGVGDKTTIILAPLVASLGVSVAKMSGRGLGHTGGTIDKLESIPGFKTSMSLEQFKNQVKKIQIALVGQMGNLVPADKKIYALRDVTGTVDSVPLIASSVMSKKLASGSNKIVIDLKVGTGALVDNLEDAEALGNLMIKIGKHYHKDTACLLTNMYEPLGLAVGNSLEVIESINTLKGKGPKDVTELVLDLAALMVSMEKGISEEEAKAKALENLQNGKAYHKFLEWVIAQGGNLEGLKTAQNTKTITSSKSGYISKIDALAIGKLARKLGAGRLKEGDEIDPEVGFVLNKKVGDKITEGEALITVYYNDKQVSDEEILNCFEISDYQITPKLIIGKLK</sequence>
<dbReference type="PANTHER" id="PTHR10515">
    <property type="entry name" value="THYMIDINE PHOSPHORYLASE"/>
    <property type="match status" value="1"/>
</dbReference>
<dbReference type="FunFam" id="3.40.1030.10:FF:000003">
    <property type="entry name" value="Pyrimidine-nucleoside phosphorylase"/>
    <property type="match status" value="1"/>
</dbReference>
<reference evidence="12" key="2">
    <citation type="journal article" date="2021" name="PeerJ">
        <title>Extensive microbial diversity within the chicken gut microbiome revealed by metagenomics and culture.</title>
        <authorList>
            <person name="Gilroy R."/>
            <person name="Ravi A."/>
            <person name="Getino M."/>
            <person name="Pursley I."/>
            <person name="Horton D.L."/>
            <person name="Alikhan N.F."/>
            <person name="Baker D."/>
            <person name="Gharbi K."/>
            <person name="Hall N."/>
            <person name="Watson M."/>
            <person name="Adriaenssens E.M."/>
            <person name="Foster-Nyarko E."/>
            <person name="Jarju S."/>
            <person name="Secka A."/>
            <person name="Antonio M."/>
            <person name="Oren A."/>
            <person name="Chaudhuri R.R."/>
            <person name="La Ragione R."/>
            <person name="Hildebrand F."/>
            <person name="Pallen M.J."/>
        </authorList>
    </citation>
    <scope>NUCLEOTIDE SEQUENCE</scope>
    <source>
        <strain evidence="12">CHK147-3167</strain>
    </source>
</reference>
<dbReference type="Proteomes" id="UP000886786">
    <property type="component" value="Unassembled WGS sequence"/>
</dbReference>
<keyword evidence="7 12" id="KW-0328">Glycosyltransferase</keyword>
<reference evidence="12" key="1">
    <citation type="submission" date="2020-10" db="EMBL/GenBank/DDBJ databases">
        <authorList>
            <person name="Gilroy R."/>
        </authorList>
    </citation>
    <scope>NUCLEOTIDE SEQUENCE</scope>
    <source>
        <strain evidence="12">CHK147-3167</strain>
    </source>
</reference>
<comment type="catalytic activity">
    <reaction evidence="1">
        <text>2'-deoxyuridine + phosphate = 2-deoxy-alpha-D-ribose 1-phosphate + uracil</text>
        <dbReference type="Rhea" id="RHEA:22824"/>
        <dbReference type="ChEBI" id="CHEBI:16450"/>
        <dbReference type="ChEBI" id="CHEBI:17568"/>
        <dbReference type="ChEBI" id="CHEBI:43474"/>
        <dbReference type="ChEBI" id="CHEBI:57259"/>
        <dbReference type="EC" id="2.4.2.2"/>
    </reaction>
</comment>
<comment type="caution">
    <text evidence="12">The sequence shown here is derived from an EMBL/GenBank/DDBJ whole genome shotgun (WGS) entry which is preliminary data.</text>
</comment>
<dbReference type="PANTHER" id="PTHR10515:SF0">
    <property type="entry name" value="THYMIDINE PHOSPHORYLASE"/>
    <property type="match status" value="1"/>
</dbReference>
<evidence type="ECO:0000259" key="11">
    <source>
        <dbReference type="SMART" id="SM00941"/>
    </source>
</evidence>
<dbReference type="Pfam" id="PF07831">
    <property type="entry name" value="PYNP_C"/>
    <property type="match status" value="1"/>
</dbReference>
<dbReference type="NCBIfam" id="TIGR02644">
    <property type="entry name" value="Y_phosphoryl"/>
    <property type="match status" value="1"/>
</dbReference>
<feature type="domain" description="Pyrimidine nucleoside phosphorylase C-terminal" evidence="11">
    <location>
        <begin position="335"/>
        <end position="406"/>
    </location>
</feature>
<protein>
    <recommendedName>
        <fullName evidence="6">Pyrimidine-nucleoside phosphorylase</fullName>
        <ecNumber evidence="5">2.4.2.2</ecNumber>
    </recommendedName>
</protein>
<dbReference type="Pfam" id="PF00591">
    <property type="entry name" value="Glycos_transf_3"/>
    <property type="match status" value="1"/>
</dbReference>
<evidence type="ECO:0000256" key="7">
    <source>
        <dbReference type="ARBA" id="ARBA00022676"/>
    </source>
</evidence>
<dbReference type="InterPro" id="IPR013102">
    <property type="entry name" value="PYNP_C"/>
</dbReference>
<comment type="subunit">
    <text evidence="4">Homodimer.</text>
</comment>
<evidence type="ECO:0000256" key="4">
    <source>
        <dbReference type="ARBA" id="ARBA00011738"/>
    </source>
</evidence>
<dbReference type="SMART" id="SM00941">
    <property type="entry name" value="PYNP_C"/>
    <property type="match status" value="1"/>
</dbReference>
<evidence type="ECO:0000256" key="8">
    <source>
        <dbReference type="ARBA" id="ARBA00022679"/>
    </source>
</evidence>
<dbReference type="InterPro" id="IPR000053">
    <property type="entry name" value="Thymidine/pyrmidine_PPase"/>
</dbReference>
<dbReference type="PROSITE" id="PS00647">
    <property type="entry name" value="THYMID_PHOSPHORYLASE"/>
    <property type="match status" value="1"/>
</dbReference>
<evidence type="ECO:0000256" key="2">
    <source>
        <dbReference type="ARBA" id="ARBA00003877"/>
    </source>
</evidence>
<organism evidence="12 13">
    <name type="scientific">Candidatus Coprosoma intestinipullorum</name>
    <dbReference type="NCBI Taxonomy" id="2840752"/>
    <lineage>
        <taxon>Bacteria</taxon>
        <taxon>Bacillati</taxon>
        <taxon>Bacillota</taxon>
        <taxon>Bacillota incertae sedis</taxon>
        <taxon>Candidatus Coprosoma</taxon>
    </lineage>
</organism>
<dbReference type="Gene3D" id="1.20.970.10">
    <property type="entry name" value="Transferase, Pyrimidine Nucleoside Phosphorylase, Chain C"/>
    <property type="match status" value="1"/>
</dbReference>
<gene>
    <name evidence="12" type="ORF">IAB27_02155</name>
</gene>
<evidence type="ECO:0000256" key="1">
    <source>
        <dbReference type="ARBA" id="ARBA00001066"/>
    </source>
</evidence>
<dbReference type="GO" id="GO:0009032">
    <property type="term" value="F:thymidine phosphorylase activity"/>
    <property type="evidence" value="ECO:0007669"/>
    <property type="project" value="TreeGrafter"/>
</dbReference>
<evidence type="ECO:0000256" key="9">
    <source>
        <dbReference type="ARBA" id="ARBA00048453"/>
    </source>
</evidence>
<comment type="catalytic activity">
    <reaction evidence="10">
        <text>thymidine + phosphate = 2-deoxy-alpha-D-ribose 1-phosphate + thymine</text>
        <dbReference type="Rhea" id="RHEA:16037"/>
        <dbReference type="ChEBI" id="CHEBI:17748"/>
        <dbReference type="ChEBI" id="CHEBI:17821"/>
        <dbReference type="ChEBI" id="CHEBI:43474"/>
        <dbReference type="ChEBI" id="CHEBI:57259"/>
        <dbReference type="EC" id="2.4.2.2"/>
    </reaction>
</comment>
<evidence type="ECO:0000256" key="3">
    <source>
        <dbReference type="ARBA" id="ARBA00006915"/>
    </source>
</evidence>
<dbReference type="InterPro" id="IPR000312">
    <property type="entry name" value="Glycosyl_Trfase_fam3"/>
</dbReference>
<name>A0A9D0ZQ29_9FIRM</name>
<dbReference type="InterPro" id="IPR036320">
    <property type="entry name" value="Glycosyl_Trfase_fam3_N_dom_sf"/>
</dbReference>
<dbReference type="InterPro" id="IPR018090">
    <property type="entry name" value="Pyrmidine_PPas_bac/euk"/>
</dbReference>
<dbReference type="EMBL" id="DVFV01000041">
    <property type="protein sequence ID" value="HIQ90416.1"/>
    <property type="molecule type" value="Genomic_DNA"/>
</dbReference>
<dbReference type="NCBIfam" id="NF004490">
    <property type="entry name" value="PRK05820.1"/>
    <property type="match status" value="1"/>
</dbReference>
<dbReference type="SUPFAM" id="SSF54680">
    <property type="entry name" value="Pyrimidine nucleoside phosphorylase C-terminal domain"/>
    <property type="match status" value="1"/>
</dbReference>
<dbReference type="GO" id="GO:0006206">
    <property type="term" value="P:pyrimidine nucleobase metabolic process"/>
    <property type="evidence" value="ECO:0007669"/>
    <property type="project" value="InterPro"/>
</dbReference>
<dbReference type="SUPFAM" id="SSF47648">
    <property type="entry name" value="Nucleoside phosphorylase/phosphoribosyltransferase N-terminal domain"/>
    <property type="match status" value="1"/>
</dbReference>
<comment type="function">
    <text evidence="2">Catalyzes phosphorolysis of the pyrimidine nucleosides uridine, thymidine and 2'-deoxyuridine with the formation of the corresponding pyrimidine base and ribose-1-phosphate.</text>
</comment>
<dbReference type="GO" id="GO:0006213">
    <property type="term" value="P:pyrimidine nucleoside metabolic process"/>
    <property type="evidence" value="ECO:0007669"/>
    <property type="project" value="InterPro"/>
</dbReference>
<comment type="catalytic activity">
    <reaction evidence="9">
        <text>uridine + phosphate = alpha-D-ribose 1-phosphate + uracil</text>
        <dbReference type="Rhea" id="RHEA:24388"/>
        <dbReference type="ChEBI" id="CHEBI:16704"/>
        <dbReference type="ChEBI" id="CHEBI:17568"/>
        <dbReference type="ChEBI" id="CHEBI:43474"/>
        <dbReference type="ChEBI" id="CHEBI:57720"/>
        <dbReference type="EC" id="2.4.2.2"/>
    </reaction>
</comment>
<evidence type="ECO:0000313" key="12">
    <source>
        <dbReference type="EMBL" id="HIQ90416.1"/>
    </source>
</evidence>
<dbReference type="Gene3D" id="3.40.1030.10">
    <property type="entry name" value="Nucleoside phosphorylase/phosphoribosyltransferase catalytic domain"/>
    <property type="match status" value="1"/>
</dbReference>
<comment type="similarity">
    <text evidence="3">Belongs to the thymidine/pyrimidine-nucleoside phosphorylase family.</text>
</comment>
<dbReference type="EC" id="2.4.2.2" evidence="5"/>
<accession>A0A9D0ZQ29</accession>